<evidence type="ECO:0000256" key="1">
    <source>
        <dbReference type="SAM" id="Phobius"/>
    </source>
</evidence>
<evidence type="ECO:0000313" key="3">
    <source>
        <dbReference type="Proteomes" id="UP000325315"/>
    </source>
</evidence>
<keyword evidence="1" id="KW-0472">Membrane</keyword>
<keyword evidence="1" id="KW-0812">Transmembrane</keyword>
<dbReference type="AlphaFoldDB" id="A0A5B6VRM0"/>
<gene>
    <name evidence="2" type="ORF">EPI10_022558</name>
</gene>
<organism evidence="2 3">
    <name type="scientific">Gossypium australe</name>
    <dbReference type="NCBI Taxonomy" id="47621"/>
    <lineage>
        <taxon>Eukaryota</taxon>
        <taxon>Viridiplantae</taxon>
        <taxon>Streptophyta</taxon>
        <taxon>Embryophyta</taxon>
        <taxon>Tracheophyta</taxon>
        <taxon>Spermatophyta</taxon>
        <taxon>Magnoliopsida</taxon>
        <taxon>eudicotyledons</taxon>
        <taxon>Gunneridae</taxon>
        <taxon>Pentapetalae</taxon>
        <taxon>rosids</taxon>
        <taxon>malvids</taxon>
        <taxon>Malvales</taxon>
        <taxon>Malvaceae</taxon>
        <taxon>Malvoideae</taxon>
        <taxon>Gossypium</taxon>
    </lineage>
</organism>
<name>A0A5B6VRM0_9ROSI</name>
<dbReference type="PANTHER" id="PTHR33564:SF8">
    <property type="entry name" value="TRANSMEMBRANE PROTEIN"/>
    <property type="match status" value="1"/>
</dbReference>
<sequence length="76" mass="8500">MESGSLRLGLMAVVAVSGSVVFIANELHKRNGKCQAKKKVRFADNVREPSSNNKEYRKRNHSIAIVKQAKGRETFL</sequence>
<accession>A0A5B6VRM0</accession>
<dbReference type="EMBL" id="SMMG02000005">
    <property type="protein sequence ID" value="KAA3472049.1"/>
    <property type="molecule type" value="Genomic_DNA"/>
</dbReference>
<dbReference type="OrthoDB" id="1904110at2759"/>
<dbReference type="PANTHER" id="PTHR33564">
    <property type="entry name" value="TRANSMEMBRANE PROTEIN"/>
    <property type="match status" value="1"/>
</dbReference>
<reference evidence="3" key="1">
    <citation type="journal article" date="2019" name="Plant Biotechnol. J.">
        <title>Genome sequencing of the Australian wild diploid species Gossypium australe highlights disease resistance and delayed gland morphogenesis.</title>
        <authorList>
            <person name="Cai Y."/>
            <person name="Cai X."/>
            <person name="Wang Q."/>
            <person name="Wang P."/>
            <person name="Zhang Y."/>
            <person name="Cai C."/>
            <person name="Xu Y."/>
            <person name="Wang K."/>
            <person name="Zhou Z."/>
            <person name="Wang C."/>
            <person name="Geng S."/>
            <person name="Li B."/>
            <person name="Dong Q."/>
            <person name="Hou Y."/>
            <person name="Wang H."/>
            <person name="Ai P."/>
            <person name="Liu Z."/>
            <person name="Yi F."/>
            <person name="Sun M."/>
            <person name="An G."/>
            <person name="Cheng J."/>
            <person name="Zhang Y."/>
            <person name="Shi Q."/>
            <person name="Xie Y."/>
            <person name="Shi X."/>
            <person name="Chang Y."/>
            <person name="Huang F."/>
            <person name="Chen Y."/>
            <person name="Hong S."/>
            <person name="Mi L."/>
            <person name="Sun Q."/>
            <person name="Zhang L."/>
            <person name="Zhou B."/>
            <person name="Peng R."/>
            <person name="Zhang X."/>
            <person name="Liu F."/>
        </authorList>
    </citation>
    <scope>NUCLEOTIDE SEQUENCE [LARGE SCALE GENOMIC DNA]</scope>
    <source>
        <strain evidence="3">cv. PA1801</strain>
    </source>
</reference>
<proteinExistence type="predicted"/>
<protein>
    <submittedName>
        <fullName evidence="2">Rho GTPase-activating protein gacG-like</fullName>
    </submittedName>
</protein>
<keyword evidence="3" id="KW-1185">Reference proteome</keyword>
<dbReference type="Proteomes" id="UP000325315">
    <property type="component" value="Unassembled WGS sequence"/>
</dbReference>
<feature type="transmembrane region" description="Helical" evidence="1">
    <location>
        <begin position="6"/>
        <end position="24"/>
    </location>
</feature>
<evidence type="ECO:0000313" key="2">
    <source>
        <dbReference type="EMBL" id="KAA3472049.1"/>
    </source>
</evidence>
<comment type="caution">
    <text evidence="2">The sequence shown here is derived from an EMBL/GenBank/DDBJ whole genome shotgun (WGS) entry which is preliminary data.</text>
</comment>
<keyword evidence="1" id="KW-1133">Transmembrane helix</keyword>